<gene>
    <name evidence="1" type="ORF">ACN38_g4664</name>
</gene>
<name>A0A0M8P6A8_9EURO</name>
<organism evidence="1 2">
    <name type="scientific">Penicillium nordicum</name>
    <dbReference type="NCBI Taxonomy" id="229535"/>
    <lineage>
        <taxon>Eukaryota</taxon>
        <taxon>Fungi</taxon>
        <taxon>Dikarya</taxon>
        <taxon>Ascomycota</taxon>
        <taxon>Pezizomycotina</taxon>
        <taxon>Eurotiomycetes</taxon>
        <taxon>Eurotiomycetidae</taxon>
        <taxon>Eurotiales</taxon>
        <taxon>Aspergillaceae</taxon>
        <taxon>Penicillium</taxon>
    </lineage>
</organism>
<dbReference type="AlphaFoldDB" id="A0A0M8P6A8"/>
<evidence type="ECO:0000313" key="1">
    <source>
        <dbReference type="EMBL" id="KOS44407.1"/>
    </source>
</evidence>
<sequence length="82" mass="9148">MQPCSLQELTDLCDLRLNAYRQVVLRTNGGSRRWIYSVSACVLPIKGQAGDYQLTAFLPSFLPSLSLSLFLFNGEDHSTLPL</sequence>
<accession>A0A0M8P6A8</accession>
<dbReference type="Proteomes" id="UP000037696">
    <property type="component" value="Unassembled WGS sequence"/>
</dbReference>
<dbReference type="EMBL" id="LHQQ01000061">
    <property type="protein sequence ID" value="KOS44407.1"/>
    <property type="molecule type" value="Genomic_DNA"/>
</dbReference>
<proteinExistence type="predicted"/>
<protein>
    <submittedName>
        <fullName evidence="1">Uncharacterized protein</fullName>
    </submittedName>
</protein>
<reference evidence="1 2" key="1">
    <citation type="submission" date="2015-08" db="EMBL/GenBank/DDBJ databases">
        <title>Genome sequencing of Penicillium nordicum.</title>
        <authorList>
            <person name="Nguyen H.D."/>
            <person name="Seifert K.A."/>
        </authorList>
    </citation>
    <scope>NUCLEOTIDE SEQUENCE [LARGE SCALE GENOMIC DNA]</scope>
    <source>
        <strain evidence="1 2">DAOMC 185683</strain>
    </source>
</reference>
<keyword evidence="2" id="KW-1185">Reference proteome</keyword>
<evidence type="ECO:0000313" key="2">
    <source>
        <dbReference type="Proteomes" id="UP000037696"/>
    </source>
</evidence>
<comment type="caution">
    <text evidence="1">The sequence shown here is derived from an EMBL/GenBank/DDBJ whole genome shotgun (WGS) entry which is preliminary data.</text>
</comment>